<reference evidence="2" key="1">
    <citation type="submission" date="2020-08" db="EMBL/GenBank/DDBJ databases">
        <title>Genomic Encyclopedia of Type Strains, Phase IV (KMG-IV): sequencing the most valuable type-strain genomes for metagenomic binning, comparative biology and taxonomic classification.</title>
        <authorList>
            <person name="Goeker M."/>
        </authorList>
    </citation>
    <scope>NUCLEOTIDE SEQUENCE [LARGE SCALE GENOMIC DNA]</scope>
    <source>
        <strain evidence="2">DSM 105720</strain>
    </source>
</reference>
<protein>
    <submittedName>
        <fullName evidence="2">Uncharacterized protein</fullName>
    </submittedName>
</protein>
<proteinExistence type="predicted"/>
<feature type="transmembrane region" description="Helical" evidence="1">
    <location>
        <begin position="20"/>
        <end position="40"/>
    </location>
</feature>
<keyword evidence="3" id="KW-1185">Reference proteome</keyword>
<dbReference type="AlphaFoldDB" id="A0A840CUP5"/>
<comment type="caution">
    <text evidence="2">The sequence shown here is derived from an EMBL/GenBank/DDBJ whole genome shotgun (WGS) entry which is preliminary data.</text>
</comment>
<organism evidence="2 3">
    <name type="scientific">Bacteroides reticulotermitis</name>
    <dbReference type="NCBI Taxonomy" id="1133319"/>
    <lineage>
        <taxon>Bacteria</taxon>
        <taxon>Pseudomonadati</taxon>
        <taxon>Bacteroidota</taxon>
        <taxon>Bacteroidia</taxon>
        <taxon>Bacteroidales</taxon>
        <taxon>Bacteroidaceae</taxon>
        <taxon>Bacteroides</taxon>
    </lineage>
</organism>
<gene>
    <name evidence="2" type="ORF">GGR06_000791</name>
</gene>
<sequence length="51" mass="5857">MILTIAAIIMYFIELKNQTLFIYVCGAAIAVKIAELFIRFTGRFIDKEKKS</sequence>
<evidence type="ECO:0000256" key="1">
    <source>
        <dbReference type="SAM" id="Phobius"/>
    </source>
</evidence>
<dbReference type="Proteomes" id="UP000560658">
    <property type="component" value="Unassembled WGS sequence"/>
</dbReference>
<accession>A0A840CUP5</accession>
<keyword evidence="1" id="KW-1133">Transmembrane helix</keyword>
<dbReference type="EMBL" id="JACIER010000002">
    <property type="protein sequence ID" value="MBB4043026.1"/>
    <property type="molecule type" value="Genomic_DNA"/>
</dbReference>
<name>A0A840CUP5_9BACE</name>
<keyword evidence="1" id="KW-0472">Membrane</keyword>
<evidence type="ECO:0000313" key="3">
    <source>
        <dbReference type="Proteomes" id="UP000560658"/>
    </source>
</evidence>
<evidence type="ECO:0000313" key="2">
    <source>
        <dbReference type="EMBL" id="MBB4043026.1"/>
    </source>
</evidence>
<keyword evidence="1" id="KW-0812">Transmembrane</keyword>